<dbReference type="PANTHER" id="PTHR30474">
    <property type="entry name" value="CELL CYCLE PROTEIN"/>
    <property type="match status" value="1"/>
</dbReference>
<proteinExistence type="predicted"/>
<organism evidence="7 8">
    <name type="scientific">Candidatus Cyrtobacter comes</name>
    <dbReference type="NCBI Taxonomy" id="675776"/>
    <lineage>
        <taxon>Bacteria</taxon>
        <taxon>Pseudomonadati</taxon>
        <taxon>Pseudomonadota</taxon>
        <taxon>Alphaproteobacteria</taxon>
        <taxon>Rickettsiales</taxon>
        <taxon>Candidatus Midichloriaceae</taxon>
        <taxon>Candidatus Cyrtobacter</taxon>
    </lineage>
</organism>
<gene>
    <name evidence="7" type="ORF">Cyrtocomes_00972</name>
</gene>
<evidence type="ECO:0000256" key="3">
    <source>
        <dbReference type="ARBA" id="ARBA00022960"/>
    </source>
</evidence>
<dbReference type="Pfam" id="PF01098">
    <property type="entry name" value="FTSW_RODA_SPOVE"/>
    <property type="match status" value="1"/>
</dbReference>
<dbReference type="InterPro" id="IPR011923">
    <property type="entry name" value="RodA/MrdB"/>
</dbReference>
<feature type="transmembrane region" description="Helical" evidence="6">
    <location>
        <begin position="87"/>
        <end position="106"/>
    </location>
</feature>
<evidence type="ECO:0000256" key="4">
    <source>
        <dbReference type="ARBA" id="ARBA00022989"/>
    </source>
</evidence>
<dbReference type="NCBIfam" id="TIGR02210">
    <property type="entry name" value="rodA_shape"/>
    <property type="match status" value="1"/>
</dbReference>
<feature type="transmembrane region" description="Helical" evidence="6">
    <location>
        <begin position="147"/>
        <end position="165"/>
    </location>
</feature>
<evidence type="ECO:0000256" key="6">
    <source>
        <dbReference type="SAM" id="Phobius"/>
    </source>
</evidence>
<feature type="transmembrane region" description="Helical" evidence="6">
    <location>
        <begin position="349"/>
        <end position="370"/>
    </location>
</feature>
<dbReference type="EMBL" id="JARGYT010000067">
    <property type="protein sequence ID" value="MDZ5762582.1"/>
    <property type="molecule type" value="Genomic_DNA"/>
</dbReference>
<feature type="transmembrane region" description="Helical" evidence="6">
    <location>
        <begin position="171"/>
        <end position="187"/>
    </location>
</feature>
<evidence type="ECO:0000256" key="2">
    <source>
        <dbReference type="ARBA" id="ARBA00022692"/>
    </source>
</evidence>
<dbReference type="PANTHER" id="PTHR30474:SF1">
    <property type="entry name" value="PEPTIDOGLYCAN GLYCOSYLTRANSFERASE MRDB"/>
    <property type="match status" value="1"/>
</dbReference>
<reference evidence="7 8" key="1">
    <citation type="submission" date="2023-02" db="EMBL/GenBank/DDBJ databases">
        <title>Host association and intracellularity evolved multiple times independently in the Rickettsiales.</title>
        <authorList>
            <person name="Castelli M."/>
            <person name="Nardi T."/>
            <person name="Gammuto L."/>
            <person name="Bellinzona G."/>
            <person name="Sabaneyeva E."/>
            <person name="Potekhin A."/>
            <person name="Serra V."/>
            <person name="Petroni G."/>
            <person name="Sassera D."/>
        </authorList>
    </citation>
    <scope>NUCLEOTIDE SEQUENCE [LARGE SCALE GENOMIC DNA]</scope>
    <source>
        <strain evidence="7 8">BOD18</strain>
    </source>
</reference>
<name>A0ABU5L8Y0_9RICK</name>
<evidence type="ECO:0000256" key="1">
    <source>
        <dbReference type="ARBA" id="ARBA00004141"/>
    </source>
</evidence>
<comment type="caution">
    <text evidence="7">The sequence shown here is derived from an EMBL/GenBank/DDBJ whole genome shotgun (WGS) entry which is preliminary data.</text>
</comment>
<accession>A0ABU5L8Y0</accession>
<sequence>MSKLDFYRNLSDKIVSELEDKLPVVLWPLLLLLLIFTCALVLLYSASGCSMYPWAMKQLTFISIFSLLALLIRSINIMWFYDHAYTLYALCIMILIFTNIFGHNVMGAQRWIDLKYFSMQPSELAKVGVILALSKYFNDFSNSDGRIVSRLLFPIIISLLPFFLILFQPNLGTATILLFICAALFFINGIKKVFFLVPILIVLASSPFIWRYALHDYQKRRVITFLNPEKDILDSGYNIVQSKIAIGSGGIWGKGMCGGSQSRLNFLPEKHNDFIFTLLAEEYGLVGCIFVLFIYFLWIAYSYGVSNYSSLYFGKMVSVGFASMIFIHVFINVGMVSGILPVVGVPFPILSYGGSNAASTLLMFGIVLSVQKSESKRRFKKYIQSDTKN</sequence>
<dbReference type="Proteomes" id="UP001293791">
    <property type="component" value="Unassembled WGS sequence"/>
</dbReference>
<dbReference type="InterPro" id="IPR001182">
    <property type="entry name" value="FtsW/RodA"/>
</dbReference>
<evidence type="ECO:0000313" key="7">
    <source>
        <dbReference type="EMBL" id="MDZ5762582.1"/>
    </source>
</evidence>
<feature type="transmembrane region" description="Helical" evidence="6">
    <location>
        <begin position="59"/>
        <end position="81"/>
    </location>
</feature>
<evidence type="ECO:0000313" key="8">
    <source>
        <dbReference type="Proteomes" id="UP001293791"/>
    </source>
</evidence>
<keyword evidence="3" id="KW-0133">Cell shape</keyword>
<keyword evidence="4 6" id="KW-1133">Transmembrane helix</keyword>
<comment type="subcellular location">
    <subcellularLocation>
        <location evidence="1">Membrane</location>
        <topology evidence="1">Multi-pass membrane protein</topology>
    </subcellularLocation>
</comment>
<protein>
    <submittedName>
        <fullName evidence="7">Rod shape-determining protein RodA</fullName>
    </submittedName>
</protein>
<feature type="transmembrane region" description="Helical" evidence="6">
    <location>
        <begin position="316"/>
        <end position="343"/>
    </location>
</feature>
<feature type="transmembrane region" description="Helical" evidence="6">
    <location>
        <begin position="25"/>
        <end position="47"/>
    </location>
</feature>
<keyword evidence="2 6" id="KW-0812">Transmembrane</keyword>
<feature type="transmembrane region" description="Helical" evidence="6">
    <location>
        <begin position="283"/>
        <end position="304"/>
    </location>
</feature>
<dbReference type="RefSeq" id="WP_322498039.1">
    <property type="nucleotide sequence ID" value="NZ_JARGYT010000067.1"/>
</dbReference>
<keyword evidence="8" id="KW-1185">Reference proteome</keyword>
<evidence type="ECO:0000256" key="5">
    <source>
        <dbReference type="ARBA" id="ARBA00023136"/>
    </source>
</evidence>
<keyword evidence="5 6" id="KW-0472">Membrane</keyword>
<feature type="transmembrane region" description="Helical" evidence="6">
    <location>
        <begin position="194"/>
        <end position="213"/>
    </location>
</feature>